<sequence>MSKIIIDSSDQMSEVNEETLMRLEIAKLQQEVEMIRASKKTLIINTSDNEMSDDLANYLQKKDRTTVIMKILTKFKD</sequence>
<protein>
    <submittedName>
        <fullName evidence="1">Uncharacterized protein</fullName>
    </submittedName>
</protein>
<dbReference type="VEuPathDB" id="FungiDB:PAAG_12474"/>
<evidence type="ECO:0000313" key="2">
    <source>
        <dbReference type="Proteomes" id="UP000002059"/>
    </source>
</evidence>
<dbReference type="OMA" id="NIIIMKI"/>
<keyword evidence="2" id="KW-1185">Reference proteome</keyword>
<gene>
    <name evidence="1" type="ORF">PAAG_12474</name>
</gene>
<proteinExistence type="predicted"/>
<reference evidence="1 2" key="1">
    <citation type="journal article" date="2011" name="PLoS Genet.">
        <title>Comparative genomic analysis of human fungal pathogens causing paracoccidioidomycosis.</title>
        <authorList>
            <person name="Desjardins C.A."/>
            <person name="Champion M.D."/>
            <person name="Holder J.W."/>
            <person name="Muszewska A."/>
            <person name="Goldberg J."/>
            <person name="Bailao A.M."/>
            <person name="Brigido M.M."/>
            <person name="Ferreira M.E."/>
            <person name="Garcia A.M."/>
            <person name="Grynberg M."/>
            <person name="Gujja S."/>
            <person name="Heiman D.I."/>
            <person name="Henn M.R."/>
            <person name="Kodira C.D."/>
            <person name="Leon-Narvaez H."/>
            <person name="Longo L.V."/>
            <person name="Ma L.J."/>
            <person name="Malavazi I."/>
            <person name="Matsuo A.L."/>
            <person name="Morais F.V."/>
            <person name="Pereira M."/>
            <person name="Rodriguez-Brito S."/>
            <person name="Sakthikumar S."/>
            <person name="Salem-Izacc S.M."/>
            <person name="Sykes S.M."/>
            <person name="Teixeira M.M."/>
            <person name="Vallejo M.C."/>
            <person name="Walter M.E."/>
            <person name="Yandava C."/>
            <person name="Young S."/>
            <person name="Zeng Q."/>
            <person name="Zucker J."/>
            <person name="Felipe M.S."/>
            <person name="Goldman G.H."/>
            <person name="Haas B.J."/>
            <person name="McEwen J.G."/>
            <person name="Nino-Vega G."/>
            <person name="Puccia R."/>
            <person name="San-Blas G."/>
            <person name="Soares C.M."/>
            <person name="Birren B.W."/>
            <person name="Cuomo C.A."/>
        </authorList>
    </citation>
    <scope>NUCLEOTIDE SEQUENCE [LARGE SCALE GENOMIC DNA]</scope>
    <source>
        <strain evidence="2">ATCC MYA-826 / Pb01</strain>
    </source>
</reference>
<name>A0A0A2V392_PARBA</name>
<dbReference type="EMBL" id="KN294019">
    <property type="protein sequence ID" value="KGQ00847.1"/>
    <property type="molecule type" value="Genomic_DNA"/>
</dbReference>
<evidence type="ECO:0000313" key="1">
    <source>
        <dbReference type="EMBL" id="KGQ00847.1"/>
    </source>
</evidence>
<dbReference type="GeneID" id="26971111"/>
<dbReference type="Proteomes" id="UP000002059">
    <property type="component" value="Partially assembled WGS sequence"/>
</dbReference>
<organism evidence="1 2">
    <name type="scientific">Paracoccidioides lutzii (strain ATCC MYA-826 / Pb01)</name>
    <name type="common">Paracoccidioides brasiliensis</name>
    <dbReference type="NCBI Taxonomy" id="502779"/>
    <lineage>
        <taxon>Eukaryota</taxon>
        <taxon>Fungi</taxon>
        <taxon>Dikarya</taxon>
        <taxon>Ascomycota</taxon>
        <taxon>Pezizomycotina</taxon>
        <taxon>Eurotiomycetes</taxon>
        <taxon>Eurotiomycetidae</taxon>
        <taxon>Onygenales</taxon>
        <taxon>Ajellomycetaceae</taxon>
        <taxon>Paracoccidioides</taxon>
    </lineage>
</organism>
<accession>A0A0A2V392</accession>
<dbReference type="AlphaFoldDB" id="A0A0A2V392"/>
<dbReference type="KEGG" id="pbl:PAAG_12474"/>
<dbReference type="HOGENOM" id="CLU_193176_1_0_1"/>
<dbReference type="RefSeq" id="XP_015702422.1">
    <property type="nucleotide sequence ID" value="XM_015847955.1"/>
</dbReference>
<dbReference type="OrthoDB" id="10361784at2759"/>